<organism evidence="1 2">
    <name type="scientific">Streptomyces johnsoniae</name>
    <dbReference type="NCBI Taxonomy" id="3075532"/>
    <lineage>
        <taxon>Bacteria</taxon>
        <taxon>Bacillati</taxon>
        <taxon>Actinomycetota</taxon>
        <taxon>Actinomycetes</taxon>
        <taxon>Kitasatosporales</taxon>
        <taxon>Streptomycetaceae</taxon>
        <taxon>Streptomyces</taxon>
    </lineage>
</organism>
<comment type="caution">
    <text evidence="1">The sequence shown here is derived from an EMBL/GenBank/DDBJ whole genome shotgun (WGS) entry which is preliminary data.</text>
</comment>
<gene>
    <name evidence="1" type="ORF">RM779_22915</name>
</gene>
<proteinExistence type="predicted"/>
<reference evidence="2" key="1">
    <citation type="submission" date="2023-07" db="EMBL/GenBank/DDBJ databases">
        <title>30 novel species of actinomycetes from the DSMZ collection.</title>
        <authorList>
            <person name="Nouioui I."/>
        </authorList>
    </citation>
    <scope>NUCLEOTIDE SEQUENCE [LARGE SCALE GENOMIC DNA]</scope>
    <source>
        <strain evidence="2">DSM 41886</strain>
    </source>
</reference>
<dbReference type="InterPro" id="IPR047789">
    <property type="entry name" value="CU044_5270-like"/>
</dbReference>
<name>A0ABU2S8Y0_9ACTN</name>
<evidence type="ECO:0000313" key="1">
    <source>
        <dbReference type="EMBL" id="MDT0445427.1"/>
    </source>
</evidence>
<dbReference type="NCBIfam" id="NF038083">
    <property type="entry name" value="CU044_5270_fam"/>
    <property type="match status" value="1"/>
</dbReference>
<dbReference type="EMBL" id="JAVREV010000013">
    <property type="protein sequence ID" value="MDT0445427.1"/>
    <property type="molecule type" value="Genomic_DNA"/>
</dbReference>
<accession>A0ABU2S8Y0</accession>
<sequence length="319" mass="34713">MMNALPSLPERELPPGRHRQLKEHLMQEIEQDPVREEASSRRRWRLRPAIAVPVAAGALAIAVTAGITSWSSDDSERPVGRDGEATYFFAPNVNADTEGSAAELLTQVAAAAAETPAAEDIREDQYVYIRSLVATAPVGDDIETELPEPVESEEWLTVGGTDIPAGQTGYERNTGYDHLQTLPTDPDAMLEWLRSHQDVETEGRNYDQDAFVLAGDLLRAPLMPSDVGAALFGALSRIPDVLVVPHAVDAAGRDAIAVARYDSYNPGVRDELMFDKDTLEFIGSRSVATQATDTIEAGQVLHTMAVLERVVVDEDGERP</sequence>
<protein>
    <submittedName>
        <fullName evidence="1">CU044_5270 family protein</fullName>
    </submittedName>
</protein>
<dbReference type="Proteomes" id="UP001183615">
    <property type="component" value="Unassembled WGS sequence"/>
</dbReference>
<evidence type="ECO:0000313" key="2">
    <source>
        <dbReference type="Proteomes" id="UP001183615"/>
    </source>
</evidence>
<keyword evidence="2" id="KW-1185">Reference proteome</keyword>
<dbReference type="RefSeq" id="WP_311619631.1">
    <property type="nucleotide sequence ID" value="NZ_JAVREV010000013.1"/>
</dbReference>